<feature type="domain" description="Sodium/calcium exchanger membrane region" evidence="6">
    <location>
        <begin position="165"/>
        <end position="302"/>
    </location>
</feature>
<evidence type="ECO:0000256" key="1">
    <source>
        <dbReference type="ARBA" id="ARBA00004141"/>
    </source>
</evidence>
<dbReference type="OrthoDB" id="9794225at2"/>
<sequence length="307" mass="33323">MHYLIFLLALTGLLISSNYFTNSAEAIGKYLKLPSFVVGVFIVGIGTSLPELISGILSVNKGSSEILSGNIIGANISNILLITGLAVVINKKNISLKSGYMYIDLNYLIGSFLFFYMIAYDGKMDAPESFFGLLMFIVYSIYLIKGETKSKEDVKIKTEKFPTISLVILLLSAIGIYFGADYTIISLEKIATDLSIPKSIVALTLLSLGTTLPELAVNISAIKNGKAEMAIGNVLGSSIFNTLVIPAIASFFGTIAVTDNLIHFSLPVMAACGLLFYLLTQDKKISVWEGLLFICLYSLFIFKTATF</sequence>
<dbReference type="AlphaFoldDB" id="A0A1M6CML7"/>
<dbReference type="STRING" id="415425.SAMN05444363_1002"/>
<feature type="transmembrane region" description="Helical" evidence="5">
    <location>
        <begin position="164"/>
        <end position="180"/>
    </location>
</feature>
<keyword evidence="8" id="KW-1185">Reference proteome</keyword>
<dbReference type="GO" id="GO:0006874">
    <property type="term" value="P:intracellular calcium ion homeostasis"/>
    <property type="evidence" value="ECO:0007669"/>
    <property type="project" value="TreeGrafter"/>
</dbReference>
<dbReference type="EMBL" id="FQZI01000002">
    <property type="protein sequence ID" value="SHI62257.1"/>
    <property type="molecule type" value="Genomic_DNA"/>
</dbReference>
<dbReference type="Gene3D" id="1.20.1420.30">
    <property type="entry name" value="NCX, central ion-binding region"/>
    <property type="match status" value="1"/>
</dbReference>
<accession>A0A1M6CML7</accession>
<evidence type="ECO:0000256" key="2">
    <source>
        <dbReference type="ARBA" id="ARBA00022692"/>
    </source>
</evidence>
<evidence type="ECO:0000256" key="5">
    <source>
        <dbReference type="SAM" id="Phobius"/>
    </source>
</evidence>
<dbReference type="PANTHER" id="PTHR10846:SF8">
    <property type="entry name" value="INNER MEMBRANE PROTEIN YRBG"/>
    <property type="match status" value="1"/>
</dbReference>
<proteinExistence type="predicted"/>
<reference evidence="8" key="1">
    <citation type="submission" date="2016-11" db="EMBL/GenBank/DDBJ databases">
        <authorList>
            <person name="Varghese N."/>
            <person name="Submissions S."/>
        </authorList>
    </citation>
    <scope>NUCLEOTIDE SEQUENCE [LARGE SCALE GENOMIC DNA]</scope>
    <source>
        <strain evidence="8">DSM 18829</strain>
    </source>
</reference>
<dbReference type="GO" id="GO:0008273">
    <property type="term" value="F:calcium, potassium:sodium antiporter activity"/>
    <property type="evidence" value="ECO:0007669"/>
    <property type="project" value="TreeGrafter"/>
</dbReference>
<evidence type="ECO:0000313" key="7">
    <source>
        <dbReference type="EMBL" id="SHI62257.1"/>
    </source>
</evidence>
<organism evidence="7 8">
    <name type="scientific">Flavobacterium terrae</name>
    <dbReference type="NCBI Taxonomy" id="415425"/>
    <lineage>
        <taxon>Bacteria</taxon>
        <taxon>Pseudomonadati</taxon>
        <taxon>Bacteroidota</taxon>
        <taxon>Flavobacteriia</taxon>
        <taxon>Flavobacteriales</taxon>
        <taxon>Flavobacteriaceae</taxon>
        <taxon>Flavobacterium</taxon>
    </lineage>
</organism>
<feature type="domain" description="Sodium/calcium exchanger membrane region" evidence="6">
    <location>
        <begin position="3"/>
        <end position="144"/>
    </location>
</feature>
<dbReference type="PANTHER" id="PTHR10846">
    <property type="entry name" value="SODIUM/POTASSIUM/CALCIUM EXCHANGER"/>
    <property type="match status" value="1"/>
</dbReference>
<feature type="transmembrane region" description="Helical" evidence="5">
    <location>
        <begin position="126"/>
        <end position="144"/>
    </location>
</feature>
<feature type="transmembrane region" description="Helical" evidence="5">
    <location>
        <begin position="261"/>
        <end position="280"/>
    </location>
</feature>
<keyword evidence="3 5" id="KW-1133">Transmembrane helix</keyword>
<comment type="subcellular location">
    <subcellularLocation>
        <location evidence="1">Membrane</location>
        <topology evidence="1">Multi-pass membrane protein</topology>
    </subcellularLocation>
</comment>
<feature type="transmembrane region" description="Helical" evidence="5">
    <location>
        <begin position="101"/>
        <end position="120"/>
    </location>
</feature>
<feature type="transmembrane region" description="Helical" evidence="5">
    <location>
        <begin position="66"/>
        <end position="89"/>
    </location>
</feature>
<feature type="transmembrane region" description="Helical" evidence="5">
    <location>
        <begin position="200"/>
        <end position="222"/>
    </location>
</feature>
<keyword evidence="4 5" id="KW-0472">Membrane</keyword>
<evidence type="ECO:0000256" key="3">
    <source>
        <dbReference type="ARBA" id="ARBA00022989"/>
    </source>
</evidence>
<dbReference type="GO" id="GO:0005262">
    <property type="term" value="F:calcium channel activity"/>
    <property type="evidence" value="ECO:0007669"/>
    <property type="project" value="TreeGrafter"/>
</dbReference>
<protein>
    <submittedName>
        <fullName evidence="7">Cation:H+ antiporter</fullName>
    </submittedName>
</protein>
<evidence type="ECO:0000259" key="6">
    <source>
        <dbReference type="Pfam" id="PF01699"/>
    </source>
</evidence>
<gene>
    <name evidence="7" type="ORF">SAMN05444363_1002</name>
</gene>
<feature type="transmembrane region" description="Helical" evidence="5">
    <location>
        <begin position="287"/>
        <end position="305"/>
    </location>
</feature>
<feature type="transmembrane region" description="Helical" evidence="5">
    <location>
        <begin position="234"/>
        <end position="255"/>
    </location>
</feature>
<dbReference type="GO" id="GO:0005886">
    <property type="term" value="C:plasma membrane"/>
    <property type="evidence" value="ECO:0007669"/>
    <property type="project" value="TreeGrafter"/>
</dbReference>
<name>A0A1M6CML7_9FLAO</name>
<dbReference type="InterPro" id="IPR004481">
    <property type="entry name" value="K/Na/Ca-exchanger"/>
</dbReference>
<evidence type="ECO:0000256" key="4">
    <source>
        <dbReference type="ARBA" id="ARBA00023136"/>
    </source>
</evidence>
<dbReference type="RefSeq" id="WP_073309178.1">
    <property type="nucleotide sequence ID" value="NZ_FQZI01000002.1"/>
</dbReference>
<dbReference type="Proteomes" id="UP000184488">
    <property type="component" value="Unassembled WGS sequence"/>
</dbReference>
<dbReference type="InterPro" id="IPR044880">
    <property type="entry name" value="NCX_ion-bd_dom_sf"/>
</dbReference>
<evidence type="ECO:0000313" key="8">
    <source>
        <dbReference type="Proteomes" id="UP000184488"/>
    </source>
</evidence>
<dbReference type="InterPro" id="IPR004837">
    <property type="entry name" value="NaCa_Exmemb"/>
</dbReference>
<dbReference type="Pfam" id="PF01699">
    <property type="entry name" value="Na_Ca_ex"/>
    <property type="match status" value="2"/>
</dbReference>
<keyword evidence="2 5" id="KW-0812">Transmembrane</keyword>